<sequence>MGVICEFELHSAALPLCGVAAAVETTLTVDNTVLGTDGEPALVFSTTGVDPDDIETALTAADSVIDFVAIESALVESRYRVALDTAHVGIYGELVDRQTYPSGALVTQHGWQVSAHFADRNALEAFSDTCREAGIDFQPRRLFEAEGGAESYGLTEPQREALRVAYRMGYFEVPRETDLATLADELDTTTSALSERLRRGHEQLVAETIASVE</sequence>
<name>A0A847UEX5_9EURY</name>
<evidence type="ECO:0000313" key="6">
    <source>
        <dbReference type="Proteomes" id="UP000608662"/>
    </source>
</evidence>
<protein>
    <submittedName>
        <fullName evidence="5">DNA-binding protein</fullName>
    </submittedName>
</protein>
<keyword evidence="1" id="KW-0805">Transcription regulation</keyword>
<dbReference type="Pfam" id="PF04967">
    <property type="entry name" value="HTH_10"/>
    <property type="match status" value="1"/>
</dbReference>
<evidence type="ECO:0000256" key="2">
    <source>
        <dbReference type="ARBA" id="ARBA00023163"/>
    </source>
</evidence>
<comment type="caution">
    <text evidence="5">The sequence shown here is derived from an EMBL/GenBank/DDBJ whole genome shotgun (WGS) entry which is preliminary data.</text>
</comment>
<dbReference type="RefSeq" id="WP_170093754.1">
    <property type="nucleotide sequence ID" value="NZ_WOYG01000001.1"/>
</dbReference>
<evidence type="ECO:0000259" key="4">
    <source>
        <dbReference type="Pfam" id="PF15915"/>
    </source>
</evidence>
<dbReference type="PANTHER" id="PTHR34236">
    <property type="entry name" value="DIMETHYL SULFOXIDE REDUCTASE TRANSCRIPTIONAL ACTIVATOR"/>
    <property type="match status" value="1"/>
</dbReference>
<dbReference type="AlphaFoldDB" id="A0A847UEX5"/>
<gene>
    <name evidence="5" type="ORF">GOC74_08580</name>
</gene>
<keyword evidence="5" id="KW-0238">DNA-binding</keyword>
<feature type="domain" description="Bacterioopsin transcriptional activator GAF and HTH associated" evidence="4">
    <location>
        <begin position="6"/>
        <end position="139"/>
    </location>
</feature>
<reference evidence="5" key="1">
    <citation type="submission" date="2019-12" db="EMBL/GenBank/DDBJ databases">
        <title>Whole-genome sequence of Halomicrobium mukohataei pws1.</title>
        <authorList>
            <person name="Verma D.K."/>
            <person name="Gopal K."/>
            <person name="Prasad E.S."/>
        </authorList>
    </citation>
    <scope>NUCLEOTIDE SEQUENCE</scope>
    <source>
        <strain evidence="5">Pws1</strain>
    </source>
</reference>
<proteinExistence type="predicted"/>
<dbReference type="PANTHER" id="PTHR34236:SF1">
    <property type="entry name" value="DIMETHYL SULFOXIDE REDUCTASE TRANSCRIPTIONAL ACTIVATOR"/>
    <property type="match status" value="1"/>
</dbReference>
<dbReference type="Pfam" id="PF15915">
    <property type="entry name" value="BAT"/>
    <property type="match status" value="1"/>
</dbReference>
<keyword evidence="2" id="KW-0804">Transcription</keyword>
<accession>A0A847UEX5</accession>
<evidence type="ECO:0000259" key="3">
    <source>
        <dbReference type="Pfam" id="PF04967"/>
    </source>
</evidence>
<dbReference type="GO" id="GO:0003677">
    <property type="term" value="F:DNA binding"/>
    <property type="evidence" value="ECO:0007669"/>
    <property type="project" value="UniProtKB-KW"/>
</dbReference>
<evidence type="ECO:0000256" key="1">
    <source>
        <dbReference type="ARBA" id="ARBA00023015"/>
    </source>
</evidence>
<dbReference type="EMBL" id="WOYG01000001">
    <property type="protein sequence ID" value="NLV09984.1"/>
    <property type="molecule type" value="Genomic_DNA"/>
</dbReference>
<dbReference type="OrthoDB" id="202021at2157"/>
<organism evidence="5 6">
    <name type="scientific">Halomicrobium mukohataei</name>
    <dbReference type="NCBI Taxonomy" id="57705"/>
    <lineage>
        <taxon>Archaea</taxon>
        <taxon>Methanobacteriati</taxon>
        <taxon>Methanobacteriota</taxon>
        <taxon>Stenosarchaea group</taxon>
        <taxon>Halobacteria</taxon>
        <taxon>Halobacteriales</taxon>
        <taxon>Haloarculaceae</taxon>
        <taxon>Halomicrobium</taxon>
    </lineage>
</organism>
<feature type="domain" description="HTH bat-type" evidence="3">
    <location>
        <begin position="154"/>
        <end position="205"/>
    </location>
</feature>
<dbReference type="InterPro" id="IPR031803">
    <property type="entry name" value="BAT_GAF/HTH-assoc"/>
</dbReference>
<dbReference type="InterPro" id="IPR007050">
    <property type="entry name" value="HTH_bacterioopsin"/>
</dbReference>
<dbReference type="Proteomes" id="UP000608662">
    <property type="component" value="Unassembled WGS sequence"/>
</dbReference>
<evidence type="ECO:0000313" key="5">
    <source>
        <dbReference type="EMBL" id="NLV09984.1"/>
    </source>
</evidence>